<proteinExistence type="predicted"/>
<gene>
    <name evidence="1" type="ORF">S03H2_33330</name>
</gene>
<accession>X1GUA3</accession>
<comment type="caution">
    <text evidence="1">The sequence shown here is derived from an EMBL/GenBank/DDBJ whole genome shotgun (WGS) entry which is preliminary data.</text>
</comment>
<protein>
    <submittedName>
        <fullName evidence="1">Uncharacterized protein</fullName>
    </submittedName>
</protein>
<evidence type="ECO:0000313" key="1">
    <source>
        <dbReference type="EMBL" id="GAH61466.1"/>
    </source>
</evidence>
<feature type="non-terminal residue" evidence="1">
    <location>
        <position position="286"/>
    </location>
</feature>
<name>X1GUA3_9ZZZZ</name>
<dbReference type="AlphaFoldDB" id="X1GUA3"/>
<sequence>MPMDTLAQAMAHEFPTLEGDVELWEMADNIRRGRATFRDERTGDEHLPPREEVERQAQAFADRKPAEMTKVDFNSQIKVAIKDLKTGSVHIGKPEERIHAQVWDRLEGKGIKPEDMEAGFVLPSTGQFIFSYSLKPAREGKPTPGPKYDVEIMHRELVKKAIDKGEYISPEVLAQHKIDYPELFKVPVKFEIGDTVEFDTITGVRTGEITGINKKEGIASMRDEAGVVTSRNLEDLRLPEEPPEVVPKEVPRVAEEAPPVVAKEPTLTEIEKVFDEMAIPRIKRGV</sequence>
<dbReference type="EMBL" id="BARU01020279">
    <property type="protein sequence ID" value="GAH61466.1"/>
    <property type="molecule type" value="Genomic_DNA"/>
</dbReference>
<reference evidence="1" key="1">
    <citation type="journal article" date="2014" name="Front. Microbiol.">
        <title>High frequency of phylogenetically diverse reductive dehalogenase-homologous genes in deep subseafloor sedimentary metagenomes.</title>
        <authorList>
            <person name="Kawai M."/>
            <person name="Futagami T."/>
            <person name="Toyoda A."/>
            <person name="Takaki Y."/>
            <person name="Nishi S."/>
            <person name="Hori S."/>
            <person name="Arai W."/>
            <person name="Tsubouchi T."/>
            <person name="Morono Y."/>
            <person name="Uchiyama I."/>
            <person name="Ito T."/>
            <person name="Fujiyama A."/>
            <person name="Inagaki F."/>
            <person name="Takami H."/>
        </authorList>
    </citation>
    <scope>NUCLEOTIDE SEQUENCE</scope>
    <source>
        <strain evidence="1">Expedition CK06-06</strain>
    </source>
</reference>
<organism evidence="1">
    <name type="scientific">marine sediment metagenome</name>
    <dbReference type="NCBI Taxonomy" id="412755"/>
    <lineage>
        <taxon>unclassified sequences</taxon>
        <taxon>metagenomes</taxon>
        <taxon>ecological metagenomes</taxon>
    </lineage>
</organism>